<dbReference type="Proteomes" id="UP000554482">
    <property type="component" value="Unassembled WGS sequence"/>
</dbReference>
<dbReference type="EMBL" id="JABWDY010044436">
    <property type="protein sequence ID" value="KAF5175141.1"/>
    <property type="molecule type" value="Genomic_DNA"/>
</dbReference>
<evidence type="ECO:0000313" key="2">
    <source>
        <dbReference type="EMBL" id="KAF5175141.1"/>
    </source>
</evidence>
<feature type="signal peptide" evidence="1">
    <location>
        <begin position="1"/>
        <end position="15"/>
    </location>
</feature>
<proteinExistence type="predicted"/>
<comment type="caution">
    <text evidence="2">The sequence shown here is derived from an EMBL/GenBank/DDBJ whole genome shotgun (WGS) entry which is preliminary data.</text>
</comment>
<dbReference type="AlphaFoldDB" id="A0A7J6URQ8"/>
<protein>
    <submittedName>
        <fullName evidence="2">Uncharacterized protein</fullName>
    </submittedName>
</protein>
<organism evidence="2 3">
    <name type="scientific">Thalictrum thalictroides</name>
    <name type="common">Rue-anemone</name>
    <name type="synonym">Anemone thalictroides</name>
    <dbReference type="NCBI Taxonomy" id="46969"/>
    <lineage>
        <taxon>Eukaryota</taxon>
        <taxon>Viridiplantae</taxon>
        <taxon>Streptophyta</taxon>
        <taxon>Embryophyta</taxon>
        <taxon>Tracheophyta</taxon>
        <taxon>Spermatophyta</taxon>
        <taxon>Magnoliopsida</taxon>
        <taxon>Ranunculales</taxon>
        <taxon>Ranunculaceae</taxon>
        <taxon>Thalictroideae</taxon>
        <taxon>Thalictrum</taxon>
    </lineage>
</organism>
<accession>A0A7J6URQ8</accession>
<name>A0A7J6URQ8_THATH</name>
<evidence type="ECO:0000256" key="1">
    <source>
        <dbReference type="SAM" id="SignalP"/>
    </source>
</evidence>
<feature type="chain" id="PRO_5029441589" evidence="1">
    <location>
        <begin position="16"/>
        <end position="50"/>
    </location>
</feature>
<evidence type="ECO:0000313" key="3">
    <source>
        <dbReference type="Proteomes" id="UP000554482"/>
    </source>
</evidence>
<keyword evidence="3" id="KW-1185">Reference proteome</keyword>
<reference evidence="2 3" key="1">
    <citation type="submission" date="2020-06" db="EMBL/GenBank/DDBJ databases">
        <title>Transcriptomic and genomic resources for Thalictrum thalictroides and T. hernandezii: Facilitating candidate gene discovery in an emerging model plant lineage.</title>
        <authorList>
            <person name="Arias T."/>
            <person name="Riano-Pachon D.M."/>
            <person name="Di Stilio V.S."/>
        </authorList>
    </citation>
    <scope>NUCLEOTIDE SEQUENCE [LARGE SCALE GENOMIC DNA]</scope>
    <source>
        <strain evidence="3">cv. WT478/WT964</strain>
        <tissue evidence="2">Leaves</tissue>
    </source>
</reference>
<feature type="non-terminal residue" evidence="2">
    <location>
        <position position="1"/>
    </location>
</feature>
<gene>
    <name evidence="2" type="ORF">FRX31_035272</name>
</gene>
<keyword evidence="1" id="KW-0732">Signal</keyword>
<sequence length="50" mass="5912">NLLLLLMKLFPLVRTLDLEERFLCIEVAILHAKSVAFDIIIICYLPKNWR</sequence>